<dbReference type="EMBL" id="CALNXK010000112">
    <property type="protein sequence ID" value="CAH3158807.1"/>
    <property type="molecule type" value="Genomic_DNA"/>
</dbReference>
<comment type="caution">
    <text evidence="1">The sequence shown here is derived from an EMBL/GenBank/DDBJ whole genome shotgun (WGS) entry which is preliminary data.</text>
</comment>
<keyword evidence="2" id="KW-1185">Reference proteome</keyword>
<protein>
    <submittedName>
        <fullName evidence="1">Uncharacterized protein</fullName>
    </submittedName>
</protein>
<gene>
    <name evidence="1" type="ORF">PLOB_00003344</name>
</gene>
<accession>A0ABN8QBZ9</accession>
<evidence type="ECO:0000313" key="2">
    <source>
        <dbReference type="Proteomes" id="UP001159405"/>
    </source>
</evidence>
<organism evidence="1 2">
    <name type="scientific">Porites lobata</name>
    <dbReference type="NCBI Taxonomy" id="104759"/>
    <lineage>
        <taxon>Eukaryota</taxon>
        <taxon>Metazoa</taxon>
        <taxon>Cnidaria</taxon>
        <taxon>Anthozoa</taxon>
        <taxon>Hexacorallia</taxon>
        <taxon>Scleractinia</taxon>
        <taxon>Fungiina</taxon>
        <taxon>Poritidae</taxon>
        <taxon>Porites</taxon>
    </lineage>
</organism>
<name>A0ABN8QBZ9_9CNID</name>
<proteinExistence type="predicted"/>
<reference evidence="1 2" key="1">
    <citation type="submission" date="2022-05" db="EMBL/GenBank/DDBJ databases">
        <authorList>
            <consortium name="Genoscope - CEA"/>
            <person name="William W."/>
        </authorList>
    </citation>
    <scope>NUCLEOTIDE SEQUENCE [LARGE SCALE GENOMIC DNA]</scope>
</reference>
<dbReference type="Gene3D" id="2.60.270.50">
    <property type="match status" value="1"/>
</dbReference>
<evidence type="ECO:0000313" key="1">
    <source>
        <dbReference type="EMBL" id="CAH3158807.1"/>
    </source>
</evidence>
<dbReference type="Proteomes" id="UP001159405">
    <property type="component" value="Unassembled WGS sequence"/>
</dbReference>
<sequence length="144" mass="16088">MVKLHNCLVEITNETQFPMTYVLDWYDSGRVADGFTWPPTINANDHQTVLSYERDDALAGCSGYVTYNMNDTEVTIAFSNPDIGFNKLGVGTGGKEVWDEMESHDYEDFTQTIVCDNGVILLCYCKCTGGTTNTCTVNLTRIKQ</sequence>